<keyword evidence="3" id="KW-1185">Reference proteome</keyword>
<evidence type="ECO:0000256" key="2">
    <source>
        <dbReference type="SAM" id="SignalP"/>
    </source>
</evidence>
<feature type="signal peptide" evidence="2">
    <location>
        <begin position="1"/>
        <end position="22"/>
    </location>
</feature>
<sequence length="210" mass="23697">MKKEAVLLLIVTLMACLMYINTSTVNVKNNDSNNTTTNNNSNNNNIEDDVENHTKKWTSQPSFVSPKICTMNSTHCGNGEMYVIYNSSLQCRKLSYKEQYFCDKCVTGFCGFDEDGYMSCYSKQPCTGEYCSELCLRDCTIGNCIFEGNKEYCECPGNFTSSSNYTKQYNGGRNCGILFNIKHQSFYTVFIMPVLISILTNITPTTTTLL</sequence>
<feature type="region of interest" description="Disordered" evidence="1">
    <location>
        <begin position="29"/>
        <end position="48"/>
    </location>
</feature>
<protein>
    <submittedName>
        <fullName evidence="4">Probable basic-leucine zipper transcription factor J</fullName>
    </submittedName>
</protein>
<reference evidence="4" key="1">
    <citation type="submission" date="2025-08" db="UniProtKB">
        <authorList>
            <consortium name="RefSeq"/>
        </authorList>
    </citation>
    <scope>IDENTIFICATION</scope>
</reference>
<proteinExistence type="predicted"/>
<dbReference type="AlphaFoldDB" id="A0A6P7SMJ1"/>
<keyword evidence="2" id="KW-0732">Signal</keyword>
<name>A0A6P7SMJ1_9MOLL</name>
<feature type="chain" id="PRO_5027892810" evidence="2">
    <location>
        <begin position="23"/>
        <end position="210"/>
    </location>
</feature>
<organism evidence="3 4">
    <name type="scientific">Octopus sinensis</name>
    <name type="common">East Asian common octopus</name>
    <dbReference type="NCBI Taxonomy" id="2607531"/>
    <lineage>
        <taxon>Eukaryota</taxon>
        <taxon>Metazoa</taxon>
        <taxon>Spiralia</taxon>
        <taxon>Lophotrochozoa</taxon>
        <taxon>Mollusca</taxon>
        <taxon>Cephalopoda</taxon>
        <taxon>Coleoidea</taxon>
        <taxon>Octopodiformes</taxon>
        <taxon>Octopoda</taxon>
        <taxon>Incirrata</taxon>
        <taxon>Octopodidae</taxon>
        <taxon>Octopus</taxon>
    </lineage>
</organism>
<dbReference type="Proteomes" id="UP000515154">
    <property type="component" value="Linkage group LG8"/>
</dbReference>
<evidence type="ECO:0000313" key="4">
    <source>
        <dbReference type="RefSeq" id="XP_029639642.1"/>
    </source>
</evidence>
<evidence type="ECO:0000256" key="1">
    <source>
        <dbReference type="SAM" id="MobiDB-lite"/>
    </source>
</evidence>
<dbReference type="KEGG" id="osn:115214757"/>
<accession>A0A6P7SMJ1</accession>
<gene>
    <name evidence="4" type="primary">LOC115214757</name>
</gene>
<dbReference type="PROSITE" id="PS51257">
    <property type="entry name" value="PROKAR_LIPOPROTEIN"/>
    <property type="match status" value="1"/>
</dbReference>
<dbReference type="RefSeq" id="XP_029639642.1">
    <property type="nucleotide sequence ID" value="XM_029783782.2"/>
</dbReference>
<feature type="compositionally biased region" description="Low complexity" evidence="1">
    <location>
        <begin position="29"/>
        <end position="45"/>
    </location>
</feature>
<evidence type="ECO:0000313" key="3">
    <source>
        <dbReference type="Proteomes" id="UP000515154"/>
    </source>
</evidence>